<dbReference type="EMBL" id="AZHE01000002">
    <property type="protein sequence ID" value="KHO00410.1"/>
    <property type="molecule type" value="Genomic_DNA"/>
</dbReference>
<organism evidence="1 2">
    <name type="scientific">Metarhizium album (strain ARSEF 1941)</name>
    <dbReference type="NCBI Taxonomy" id="1081103"/>
    <lineage>
        <taxon>Eukaryota</taxon>
        <taxon>Fungi</taxon>
        <taxon>Dikarya</taxon>
        <taxon>Ascomycota</taxon>
        <taxon>Pezizomycotina</taxon>
        <taxon>Sordariomycetes</taxon>
        <taxon>Hypocreomycetidae</taxon>
        <taxon>Hypocreales</taxon>
        <taxon>Clavicipitaceae</taxon>
        <taxon>Metarhizium</taxon>
    </lineage>
</organism>
<name>A0A0B2X4N2_METAS</name>
<keyword evidence="2" id="KW-1185">Reference proteome</keyword>
<protein>
    <submittedName>
        <fullName evidence="1">Uncharacterized protein</fullName>
    </submittedName>
</protein>
<dbReference type="Proteomes" id="UP000030816">
    <property type="component" value="Unassembled WGS sequence"/>
</dbReference>
<evidence type="ECO:0000313" key="2">
    <source>
        <dbReference type="Proteomes" id="UP000030816"/>
    </source>
</evidence>
<accession>A0A0B2X4N2</accession>
<proteinExistence type="predicted"/>
<dbReference type="HOGENOM" id="CLU_1161390_0_0_1"/>
<dbReference type="GeneID" id="63735643"/>
<gene>
    <name evidence="1" type="ORF">MAM_01188</name>
</gene>
<sequence length="239" mass="24911">MGRCGDEGLLGGELGDAEDMGLLSAARPEACCSGSLGGVGGRGCLARGEDGAARAQVSGGGFVAVGGCGAEEGGDGAGGAEDRRRVRELALLPVCLGAGAANRAGRRRWFADVDEDEDEDEEEDEECGFAERWRSSQVCSSGVMGAAGGWEEGLLDTLARATSGMGRRGVDKWALTAGDTTQTTAARDDAVISCQHGPWSVCNANVRQRSHDQVQAAAVRPVLITYIPEQRRADIQHRF</sequence>
<comment type="caution">
    <text evidence="1">The sequence shown here is derived from an EMBL/GenBank/DDBJ whole genome shotgun (WGS) entry which is preliminary data.</text>
</comment>
<reference evidence="1 2" key="1">
    <citation type="journal article" date="2014" name="Proc. Natl. Acad. Sci. U.S.A.">
        <title>Trajectory and genomic determinants of fungal-pathogen speciation and host adaptation.</title>
        <authorList>
            <person name="Hu X."/>
            <person name="Xiao G."/>
            <person name="Zheng P."/>
            <person name="Shang Y."/>
            <person name="Su Y."/>
            <person name="Zhang X."/>
            <person name="Liu X."/>
            <person name="Zhan S."/>
            <person name="St Leger R.J."/>
            <person name="Wang C."/>
        </authorList>
    </citation>
    <scope>NUCLEOTIDE SEQUENCE [LARGE SCALE GENOMIC DNA]</scope>
    <source>
        <strain evidence="1 2">ARSEF 1941</strain>
    </source>
</reference>
<dbReference type="AlphaFoldDB" id="A0A0B2X4N2"/>
<evidence type="ECO:0000313" key="1">
    <source>
        <dbReference type="EMBL" id="KHO00410.1"/>
    </source>
</evidence>
<dbReference type="RefSeq" id="XP_040681475.1">
    <property type="nucleotide sequence ID" value="XM_040819987.1"/>
</dbReference>